<dbReference type="AlphaFoldDB" id="A0A9D1TBE9"/>
<dbReference type="Pfam" id="PF01547">
    <property type="entry name" value="SBP_bac_1"/>
    <property type="match status" value="1"/>
</dbReference>
<gene>
    <name evidence="3" type="ORF">IAA64_00370</name>
</gene>
<dbReference type="PANTHER" id="PTHR43649:SF12">
    <property type="entry name" value="DIACETYLCHITOBIOSE BINDING PROTEIN DASA"/>
    <property type="match status" value="1"/>
</dbReference>
<evidence type="ECO:0000313" key="3">
    <source>
        <dbReference type="EMBL" id="HIV26395.1"/>
    </source>
</evidence>
<evidence type="ECO:0000256" key="1">
    <source>
        <dbReference type="SAM" id="SignalP"/>
    </source>
</evidence>
<evidence type="ECO:0000259" key="2">
    <source>
        <dbReference type="Pfam" id="PF12010"/>
    </source>
</evidence>
<dbReference type="PANTHER" id="PTHR43649">
    <property type="entry name" value="ARABINOSE-BINDING PROTEIN-RELATED"/>
    <property type="match status" value="1"/>
</dbReference>
<accession>A0A9D1TBE9</accession>
<keyword evidence="1" id="KW-0732">Signal</keyword>
<dbReference type="InterPro" id="IPR006059">
    <property type="entry name" value="SBP"/>
</dbReference>
<feature type="chain" id="PRO_5039213919" evidence="1">
    <location>
        <begin position="23"/>
        <end position="491"/>
    </location>
</feature>
<evidence type="ECO:0000313" key="4">
    <source>
        <dbReference type="Proteomes" id="UP000886884"/>
    </source>
</evidence>
<dbReference type="EMBL" id="DVOT01000007">
    <property type="protein sequence ID" value="HIV26395.1"/>
    <property type="molecule type" value="Genomic_DNA"/>
</dbReference>
<reference evidence="3" key="1">
    <citation type="submission" date="2020-10" db="EMBL/GenBank/DDBJ databases">
        <authorList>
            <person name="Gilroy R."/>
        </authorList>
    </citation>
    <scope>NUCLEOTIDE SEQUENCE</scope>
    <source>
        <strain evidence="3">CHK183-6373</strain>
    </source>
</reference>
<dbReference type="InterPro" id="IPR050490">
    <property type="entry name" value="Bact_solute-bd_prot1"/>
</dbReference>
<feature type="signal peptide" evidence="1">
    <location>
        <begin position="1"/>
        <end position="22"/>
    </location>
</feature>
<reference evidence="3" key="2">
    <citation type="journal article" date="2021" name="PeerJ">
        <title>Extensive microbial diversity within the chicken gut microbiome revealed by metagenomics and culture.</title>
        <authorList>
            <person name="Gilroy R."/>
            <person name="Ravi A."/>
            <person name="Getino M."/>
            <person name="Pursley I."/>
            <person name="Horton D.L."/>
            <person name="Alikhan N.F."/>
            <person name="Baker D."/>
            <person name="Gharbi K."/>
            <person name="Hall N."/>
            <person name="Watson M."/>
            <person name="Adriaenssens E.M."/>
            <person name="Foster-Nyarko E."/>
            <person name="Jarju S."/>
            <person name="Secka A."/>
            <person name="Antonio M."/>
            <person name="Oren A."/>
            <person name="Chaudhuri R.R."/>
            <person name="La Ragione R."/>
            <person name="Hildebrand F."/>
            <person name="Pallen M.J."/>
        </authorList>
    </citation>
    <scope>NUCLEOTIDE SEQUENCE</scope>
    <source>
        <strain evidence="3">CHK183-6373</strain>
    </source>
</reference>
<comment type="caution">
    <text evidence="3">The sequence shown here is derived from an EMBL/GenBank/DDBJ whole genome shotgun (WGS) entry which is preliminary data.</text>
</comment>
<proteinExistence type="predicted"/>
<name>A0A9D1TBE9_9FIRM</name>
<protein>
    <submittedName>
        <fullName evidence="3">Extracellular solute-binding protein</fullName>
    </submittedName>
</protein>
<dbReference type="SUPFAM" id="SSF53850">
    <property type="entry name" value="Periplasmic binding protein-like II"/>
    <property type="match status" value="1"/>
</dbReference>
<dbReference type="Pfam" id="PF12010">
    <property type="entry name" value="DUF3502"/>
    <property type="match status" value="1"/>
</dbReference>
<dbReference type="Gene3D" id="3.40.190.10">
    <property type="entry name" value="Periplasmic binding protein-like II"/>
    <property type="match status" value="1"/>
</dbReference>
<feature type="domain" description="DUF3502" evidence="2">
    <location>
        <begin position="423"/>
        <end position="489"/>
    </location>
</feature>
<organism evidence="3 4">
    <name type="scientific">Candidatus Ornithocaccomicrobium faecavium</name>
    <dbReference type="NCBI Taxonomy" id="2840890"/>
    <lineage>
        <taxon>Bacteria</taxon>
        <taxon>Bacillati</taxon>
        <taxon>Bacillota</taxon>
        <taxon>Clostridia</taxon>
        <taxon>Candidatus Ornithocaccomicrobium</taxon>
    </lineage>
</organism>
<dbReference type="InterPro" id="IPR022627">
    <property type="entry name" value="DUF3502"/>
</dbReference>
<dbReference type="Proteomes" id="UP000886884">
    <property type="component" value="Unassembled WGS sequence"/>
</dbReference>
<sequence>MKKMVSLVLALTMALALLGAVAETEEPIHLVTISAGSRPAGYDAVMEAANAYSAETYGITIEIRFLDWDPATTYPIIANTGDGVDMVWYSSWPGSPDYARQGAFVELEEYLEMPEFAALKDCISENAWRDVAINGHIYCIPAPETTYAANYGIIYRSDLCEKYGLPVPDTQENVIAYLEGVKAQEPDIYPLCTAFTRGYDLSCLEKRVMGASQYGLIPVDSLDNLVDYFDSEDQLADYELIRFFVEKGIVSRDLQNDPISGDEKLLAGTAVMEFGHLDNFAGRFSTLEQAKLTDESKASWTLDFIPFNVNHGYVLRDAATTVNATAISYAYSDNILASLTYIQAVLTDPTLHHLIRYGVEGVHYELDEDGHYVNLSQDFTSCGMSTWNWRSDALSLEGGNSVSDLKYQEILALYESVEPVSCAFVFDSTSVKDEVANYNSVVDQYLKPLQYGLVEDVEGALNTFRERASAAGLDKIQEAYIAQYNAWLANQ</sequence>